<reference evidence="2" key="1">
    <citation type="submission" date="2013-12" db="EMBL/GenBank/DDBJ databases">
        <title>A Varibaculum cambriense genome reconstructed from a premature infant gut community with otherwise low bacterial novelty that shifts toward anaerobic metabolism during the third week of life.</title>
        <authorList>
            <person name="Brown C.T."/>
            <person name="Sharon I."/>
            <person name="Thomas B.C."/>
            <person name="Castelle C.J."/>
            <person name="Morowitz M.J."/>
            <person name="Banfield J.F."/>
        </authorList>
    </citation>
    <scope>NUCLEOTIDE SEQUENCE</scope>
</reference>
<feature type="domain" description="Fe-containing alcohol dehydrogenase-like C-terminal" evidence="1">
    <location>
        <begin position="2"/>
        <end position="52"/>
    </location>
</feature>
<name>W1X0L0_9ZZZZ</name>
<proteinExistence type="predicted"/>
<dbReference type="SUPFAM" id="SSF56796">
    <property type="entry name" value="Dehydroquinate synthase-like"/>
    <property type="match status" value="1"/>
</dbReference>
<sequence>TVGIPKKLTELDIKEEEFDFEYLSKNALIDACAPGNPFMPTLEETIALYKELF</sequence>
<dbReference type="EMBL" id="AZMM01018088">
    <property type="protein sequence ID" value="ETJ23843.1"/>
    <property type="molecule type" value="Genomic_DNA"/>
</dbReference>
<gene>
    <name evidence="2" type="ORF">Q604_UNBC18088G0001</name>
</gene>
<evidence type="ECO:0000259" key="1">
    <source>
        <dbReference type="Pfam" id="PF25137"/>
    </source>
</evidence>
<dbReference type="Gene3D" id="1.20.1090.10">
    <property type="entry name" value="Dehydroquinate synthase-like - alpha domain"/>
    <property type="match status" value="1"/>
</dbReference>
<dbReference type="InterPro" id="IPR056798">
    <property type="entry name" value="ADH_Fe_C"/>
</dbReference>
<comment type="caution">
    <text evidence="2">The sequence shown here is derived from an EMBL/GenBank/DDBJ whole genome shotgun (WGS) entry which is preliminary data.</text>
</comment>
<accession>W1X0L0</accession>
<protein>
    <submittedName>
        <fullName evidence="2">Alcohol dehydrogenase</fullName>
    </submittedName>
</protein>
<feature type="non-terminal residue" evidence="2">
    <location>
        <position position="1"/>
    </location>
</feature>
<dbReference type="Pfam" id="PF25137">
    <property type="entry name" value="ADH_Fe_C"/>
    <property type="match status" value="1"/>
</dbReference>
<dbReference type="AlphaFoldDB" id="W1X0L0"/>
<organism evidence="2">
    <name type="scientific">human gut metagenome</name>
    <dbReference type="NCBI Taxonomy" id="408170"/>
    <lineage>
        <taxon>unclassified sequences</taxon>
        <taxon>metagenomes</taxon>
        <taxon>organismal metagenomes</taxon>
    </lineage>
</organism>
<evidence type="ECO:0000313" key="2">
    <source>
        <dbReference type="EMBL" id="ETJ23843.1"/>
    </source>
</evidence>